<dbReference type="EMBL" id="MU003497">
    <property type="protein sequence ID" value="KAF2475030.1"/>
    <property type="molecule type" value="Genomic_DNA"/>
</dbReference>
<evidence type="ECO:0000313" key="1">
    <source>
        <dbReference type="EMBL" id="KAF2475030.1"/>
    </source>
</evidence>
<sequence length="194" mass="21832">MKEIWQGSTIFNPDTPGMKARATCRKRIQGSYFPGQKFITDARRSTMSLLLCKLPPFTEVDKSSEAPDTITPLDSPLAELWVSWGSVSVPSSPCGQMILSPSPSRKDYPLLREILRPRLNPPQDLSNVKRGPVHPSGVRTEYLLWMLIPSKSGYSKSGLKSRPGLPTGRTTQYERTEFYGPYYPFRKFWACGSV</sequence>
<gene>
    <name evidence="1" type="ORF">BDR25DRAFT_351513</name>
</gene>
<proteinExistence type="predicted"/>
<evidence type="ECO:0000313" key="2">
    <source>
        <dbReference type="Proteomes" id="UP000799755"/>
    </source>
</evidence>
<reference evidence="1" key="1">
    <citation type="journal article" date="2020" name="Stud. Mycol.">
        <title>101 Dothideomycetes genomes: a test case for predicting lifestyles and emergence of pathogens.</title>
        <authorList>
            <person name="Haridas S."/>
            <person name="Albert R."/>
            <person name="Binder M."/>
            <person name="Bloem J."/>
            <person name="Labutti K."/>
            <person name="Salamov A."/>
            <person name="Andreopoulos B."/>
            <person name="Baker S."/>
            <person name="Barry K."/>
            <person name="Bills G."/>
            <person name="Bluhm B."/>
            <person name="Cannon C."/>
            <person name="Castanera R."/>
            <person name="Culley D."/>
            <person name="Daum C."/>
            <person name="Ezra D."/>
            <person name="Gonzalez J."/>
            <person name="Henrissat B."/>
            <person name="Kuo A."/>
            <person name="Liang C."/>
            <person name="Lipzen A."/>
            <person name="Lutzoni F."/>
            <person name="Magnuson J."/>
            <person name="Mondo S."/>
            <person name="Nolan M."/>
            <person name="Ohm R."/>
            <person name="Pangilinan J."/>
            <person name="Park H.-J."/>
            <person name="Ramirez L."/>
            <person name="Alfaro M."/>
            <person name="Sun H."/>
            <person name="Tritt A."/>
            <person name="Yoshinaga Y."/>
            <person name="Zwiers L.-H."/>
            <person name="Turgeon B."/>
            <person name="Goodwin S."/>
            <person name="Spatafora J."/>
            <person name="Crous P."/>
            <person name="Grigoriev I."/>
        </authorList>
    </citation>
    <scope>NUCLEOTIDE SEQUENCE</scope>
    <source>
        <strain evidence="1">ATCC 200398</strain>
    </source>
</reference>
<keyword evidence="2" id="KW-1185">Reference proteome</keyword>
<name>A0ACB6R8G0_9PLEO</name>
<protein>
    <submittedName>
        <fullName evidence="1">Uncharacterized protein</fullName>
    </submittedName>
</protein>
<organism evidence="1 2">
    <name type="scientific">Lindgomyces ingoldianus</name>
    <dbReference type="NCBI Taxonomy" id="673940"/>
    <lineage>
        <taxon>Eukaryota</taxon>
        <taxon>Fungi</taxon>
        <taxon>Dikarya</taxon>
        <taxon>Ascomycota</taxon>
        <taxon>Pezizomycotina</taxon>
        <taxon>Dothideomycetes</taxon>
        <taxon>Pleosporomycetidae</taxon>
        <taxon>Pleosporales</taxon>
        <taxon>Lindgomycetaceae</taxon>
        <taxon>Lindgomyces</taxon>
    </lineage>
</organism>
<dbReference type="Proteomes" id="UP000799755">
    <property type="component" value="Unassembled WGS sequence"/>
</dbReference>
<accession>A0ACB6R8G0</accession>
<comment type="caution">
    <text evidence="1">The sequence shown here is derived from an EMBL/GenBank/DDBJ whole genome shotgun (WGS) entry which is preliminary data.</text>
</comment>